<keyword evidence="1" id="KW-1133">Transmembrane helix</keyword>
<proteinExistence type="predicted"/>
<protein>
    <recommendedName>
        <fullName evidence="2">Bacterial spore germination immunoglobulin-like domain-containing protein</fullName>
    </recommendedName>
</protein>
<gene>
    <name evidence="3" type="ORF">COU10_03850</name>
</gene>
<evidence type="ECO:0000313" key="3">
    <source>
        <dbReference type="EMBL" id="PIR87603.1"/>
    </source>
</evidence>
<evidence type="ECO:0000259" key="2">
    <source>
        <dbReference type="Pfam" id="PF10648"/>
    </source>
</evidence>
<feature type="non-terminal residue" evidence="3">
    <location>
        <position position="156"/>
    </location>
</feature>
<comment type="caution">
    <text evidence="3">The sequence shown here is derived from an EMBL/GenBank/DDBJ whole genome shotgun (WGS) entry which is preliminary data.</text>
</comment>
<accession>A0A2H0UMI5</accession>
<keyword evidence="1" id="KW-0812">Transmembrane</keyword>
<feature type="transmembrane region" description="Helical" evidence="1">
    <location>
        <begin position="7"/>
        <end position="24"/>
    </location>
</feature>
<evidence type="ECO:0000256" key="1">
    <source>
        <dbReference type="SAM" id="Phobius"/>
    </source>
</evidence>
<name>A0A2H0UMI5_9BACT</name>
<dbReference type="InterPro" id="IPR018911">
    <property type="entry name" value="Gmad2_Ig-like_dom"/>
</dbReference>
<evidence type="ECO:0000313" key="4">
    <source>
        <dbReference type="Proteomes" id="UP000230903"/>
    </source>
</evidence>
<keyword evidence="1" id="KW-0472">Membrane</keyword>
<dbReference type="AlphaFoldDB" id="A0A2H0UMI5"/>
<sequence>MKKTLPVFIIVLIIAVFGVMWWLAKDEASKPVVTSFEECVEAGNPVMESYPRQCRGDDQIFTENIGNELEKTDLIQVDYPRPNQTISSPLTITGEARGSWYFEASFPVILTDWDGLIITQGTATAKDDWMTTDFVPFEATLTFAADKNAYSNKGSL</sequence>
<dbReference type="EMBL" id="PFBC01000058">
    <property type="protein sequence ID" value="PIR87603.1"/>
    <property type="molecule type" value="Genomic_DNA"/>
</dbReference>
<reference evidence="4" key="1">
    <citation type="submission" date="2017-09" db="EMBL/GenBank/DDBJ databases">
        <title>Depth-based differentiation of microbial function through sediment-hosted aquifers and enrichment of novel symbionts in the deep terrestrial subsurface.</title>
        <authorList>
            <person name="Probst A.J."/>
            <person name="Ladd B."/>
            <person name="Jarett J.K."/>
            <person name="Geller-Mcgrath D.E."/>
            <person name="Sieber C.M.K."/>
            <person name="Emerson J.B."/>
            <person name="Anantharaman K."/>
            <person name="Thomas B.C."/>
            <person name="Malmstrom R."/>
            <person name="Stieglmeier M."/>
            <person name="Klingl A."/>
            <person name="Woyke T."/>
            <person name="Ryan C.M."/>
            <person name="Banfield J.F."/>
        </authorList>
    </citation>
    <scope>NUCLEOTIDE SEQUENCE [LARGE SCALE GENOMIC DNA]</scope>
</reference>
<feature type="domain" description="Bacterial spore germination immunoglobulin-like" evidence="2">
    <location>
        <begin position="75"/>
        <end position="147"/>
    </location>
</feature>
<organism evidence="3 4">
    <name type="scientific">Candidatus Harrisonbacteria bacterium CG10_big_fil_rev_8_21_14_0_10_45_28</name>
    <dbReference type="NCBI Taxonomy" id="1974586"/>
    <lineage>
        <taxon>Bacteria</taxon>
        <taxon>Candidatus Harrisoniibacteriota</taxon>
    </lineage>
</organism>
<dbReference type="Pfam" id="PF10648">
    <property type="entry name" value="Gmad2"/>
    <property type="match status" value="1"/>
</dbReference>
<dbReference type="Proteomes" id="UP000230903">
    <property type="component" value="Unassembled WGS sequence"/>
</dbReference>